<dbReference type="OrthoDB" id="412788at2759"/>
<comment type="similarity">
    <text evidence="1">Belongs to the asaB hydroxylase/desaturase family.</text>
</comment>
<protein>
    <recommendedName>
        <fullName evidence="4">Methyltransferase</fullName>
    </recommendedName>
</protein>
<evidence type="ECO:0000256" key="1">
    <source>
        <dbReference type="ARBA" id="ARBA00023604"/>
    </source>
</evidence>
<evidence type="ECO:0000313" key="2">
    <source>
        <dbReference type="EMBL" id="OJJ33483.1"/>
    </source>
</evidence>
<dbReference type="EMBL" id="KV878214">
    <property type="protein sequence ID" value="OJJ33483.1"/>
    <property type="molecule type" value="Genomic_DNA"/>
</dbReference>
<sequence length="281" mass="31641">MPAPNSDYIPRGPVEATLNFFEYPVDGSVPYQYGQQPEDGSPMLNYRQPALPVSLSDMRGQEDKYTLDKDAVQTLQHVFPTIPYETFDSDEAVEQVYYPEVEKLLLNRIPGAHTIVIFDHVIRRQQNTDHTKPLFTAHADQTAKAAARRVRLSVSDEAQAEQFLQGRYRIINVWKPINGAVQSCPLAVASGAHVHPADLVPIEFRLPHRTGEIVGVRHNPQQQWLYWSGMENDECLLLKCFDSTKAPEVAVAVPHSAFEDPRTPLGARDRESIEVRALVFG</sequence>
<dbReference type="Proteomes" id="UP000184383">
    <property type="component" value="Unassembled WGS sequence"/>
</dbReference>
<keyword evidence="3" id="KW-1185">Reference proteome</keyword>
<evidence type="ECO:0000313" key="3">
    <source>
        <dbReference type="Proteomes" id="UP000184383"/>
    </source>
</evidence>
<dbReference type="VEuPathDB" id="FungiDB:ASPWEDRAFT_114858"/>
<dbReference type="AlphaFoldDB" id="A0A1L9RF43"/>
<dbReference type="NCBIfam" id="NF041278">
    <property type="entry name" value="CmcJ_NvfI_EfuI"/>
    <property type="match status" value="1"/>
</dbReference>
<reference evidence="3" key="1">
    <citation type="journal article" date="2017" name="Genome Biol.">
        <title>Comparative genomics reveals high biological diversity and specific adaptations in the industrially and medically important fungal genus Aspergillus.</title>
        <authorList>
            <person name="de Vries R.P."/>
            <person name="Riley R."/>
            <person name="Wiebenga A."/>
            <person name="Aguilar-Osorio G."/>
            <person name="Amillis S."/>
            <person name="Uchima C.A."/>
            <person name="Anderluh G."/>
            <person name="Asadollahi M."/>
            <person name="Askin M."/>
            <person name="Barry K."/>
            <person name="Battaglia E."/>
            <person name="Bayram O."/>
            <person name="Benocci T."/>
            <person name="Braus-Stromeyer S.A."/>
            <person name="Caldana C."/>
            <person name="Canovas D."/>
            <person name="Cerqueira G.C."/>
            <person name="Chen F."/>
            <person name="Chen W."/>
            <person name="Choi C."/>
            <person name="Clum A."/>
            <person name="Dos Santos R.A."/>
            <person name="Damasio A.R."/>
            <person name="Diallinas G."/>
            <person name="Emri T."/>
            <person name="Fekete E."/>
            <person name="Flipphi M."/>
            <person name="Freyberg S."/>
            <person name="Gallo A."/>
            <person name="Gournas C."/>
            <person name="Habgood R."/>
            <person name="Hainaut M."/>
            <person name="Harispe M.L."/>
            <person name="Henrissat B."/>
            <person name="Hilden K.S."/>
            <person name="Hope R."/>
            <person name="Hossain A."/>
            <person name="Karabika E."/>
            <person name="Karaffa L."/>
            <person name="Karanyi Z."/>
            <person name="Krasevec N."/>
            <person name="Kuo A."/>
            <person name="Kusch H."/>
            <person name="LaButti K."/>
            <person name="Lagendijk E.L."/>
            <person name="Lapidus A."/>
            <person name="Levasseur A."/>
            <person name="Lindquist E."/>
            <person name="Lipzen A."/>
            <person name="Logrieco A.F."/>
            <person name="MacCabe A."/>
            <person name="Maekelae M.R."/>
            <person name="Malavazi I."/>
            <person name="Melin P."/>
            <person name="Meyer V."/>
            <person name="Mielnichuk N."/>
            <person name="Miskei M."/>
            <person name="Molnar A.P."/>
            <person name="Mule G."/>
            <person name="Ngan C.Y."/>
            <person name="Orejas M."/>
            <person name="Orosz E."/>
            <person name="Ouedraogo J.P."/>
            <person name="Overkamp K.M."/>
            <person name="Park H.-S."/>
            <person name="Perrone G."/>
            <person name="Piumi F."/>
            <person name="Punt P.J."/>
            <person name="Ram A.F."/>
            <person name="Ramon A."/>
            <person name="Rauscher S."/>
            <person name="Record E."/>
            <person name="Riano-Pachon D.M."/>
            <person name="Robert V."/>
            <person name="Roehrig J."/>
            <person name="Ruller R."/>
            <person name="Salamov A."/>
            <person name="Salih N.S."/>
            <person name="Samson R.A."/>
            <person name="Sandor E."/>
            <person name="Sanguinetti M."/>
            <person name="Schuetze T."/>
            <person name="Sepcic K."/>
            <person name="Shelest E."/>
            <person name="Sherlock G."/>
            <person name="Sophianopoulou V."/>
            <person name="Squina F.M."/>
            <person name="Sun H."/>
            <person name="Susca A."/>
            <person name="Todd R.B."/>
            <person name="Tsang A."/>
            <person name="Unkles S.E."/>
            <person name="van de Wiele N."/>
            <person name="van Rossen-Uffink D."/>
            <person name="Oliveira J.V."/>
            <person name="Vesth T.C."/>
            <person name="Visser J."/>
            <person name="Yu J.-H."/>
            <person name="Zhou M."/>
            <person name="Andersen M.R."/>
            <person name="Archer D.B."/>
            <person name="Baker S.E."/>
            <person name="Benoit I."/>
            <person name="Brakhage A.A."/>
            <person name="Braus G.H."/>
            <person name="Fischer R."/>
            <person name="Frisvad J.C."/>
            <person name="Goldman G.H."/>
            <person name="Houbraken J."/>
            <person name="Oakley B."/>
            <person name="Pocsi I."/>
            <person name="Scazzocchio C."/>
            <person name="Seiboth B."/>
            <person name="vanKuyk P.A."/>
            <person name="Wortman J."/>
            <person name="Dyer P.S."/>
            <person name="Grigoriev I.V."/>
        </authorList>
    </citation>
    <scope>NUCLEOTIDE SEQUENCE [LARGE SCALE GENOMIC DNA]</scope>
    <source>
        <strain evidence="3">DTO 134E9</strain>
    </source>
</reference>
<proteinExistence type="inferred from homology"/>
<organism evidence="2 3">
    <name type="scientific">Aspergillus wentii DTO 134E9</name>
    <dbReference type="NCBI Taxonomy" id="1073089"/>
    <lineage>
        <taxon>Eukaryota</taxon>
        <taxon>Fungi</taxon>
        <taxon>Dikarya</taxon>
        <taxon>Ascomycota</taxon>
        <taxon>Pezizomycotina</taxon>
        <taxon>Eurotiomycetes</taxon>
        <taxon>Eurotiomycetidae</taxon>
        <taxon>Eurotiales</taxon>
        <taxon>Aspergillaceae</taxon>
        <taxon>Aspergillus</taxon>
        <taxon>Aspergillus subgen. Cremei</taxon>
    </lineage>
</organism>
<dbReference type="STRING" id="1073089.A0A1L9RF43"/>
<dbReference type="GO" id="GO:0016491">
    <property type="term" value="F:oxidoreductase activity"/>
    <property type="evidence" value="ECO:0007669"/>
    <property type="project" value="InterPro"/>
</dbReference>
<evidence type="ECO:0008006" key="4">
    <source>
        <dbReference type="Google" id="ProtNLM"/>
    </source>
</evidence>
<dbReference type="InterPro" id="IPR044053">
    <property type="entry name" value="AsaB-like"/>
</dbReference>
<dbReference type="PANTHER" id="PTHR34598">
    <property type="entry name" value="BLL6449 PROTEIN"/>
    <property type="match status" value="1"/>
</dbReference>
<gene>
    <name evidence="2" type="ORF">ASPWEDRAFT_114858</name>
</gene>
<dbReference type="PANTHER" id="PTHR34598:SF1">
    <property type="entry name" value="PUTATIVE (AFU_ORTHOLOGUE AFUA_3G13140)-RELATED"/>
    <property type="match status" value="1"/>
</dbReference>
<dbReference type="RefSeq" id="XP_040687160.1">
    <property type="nucleotide sequence ID" value="XM_040828529.1"/>
</dbReference>
<accession>A0A1L9RF43</accession>
<dbReference type="GeneID" id="63744377"/>
<name>A0A1L9RF43_ASPWE</name>